<feature type="transmembrane region" description="Helical" evidence="5">
    <location>
        <begin position="387"/>
        <end position="406"/>
    </location>
</feature>
<protein>
    <submittedName>
        <fullName evidence="7">Putrescine/spermidine ABC transporter</fullName>
    </submittedName>
</protein>
<evidence type="ECO:0000256" key="2">
    <source>
        <dbReference type="ARBA" id="ARBA00022692"/>
    </source>
</evidence>
<dbReference type="InterPro" id="IPR050367">
    <property type="entry name" value="APC_superfamily"/>
</dbReference>
<evidence type="ECO:0000313" key="7">
    <source>
        <dbReference type="EMBL" id="OUI77851.1"/>
    </source>
</evidence>
<dbReference type="PIRSF" id="PIRSF006060">
    <property type="entry name" value="AA_transporter"/>
    <property type="match status" value="1"/>
</dbReference>
<evidence type="ECO:0000256" key="1">
    <source>
        <dbReference type="ARBA" id="ARBA00004141"/>
    </source>
</evidence>
<feature type="transmembrane region" description="Helical" evidence="5">
    <location>
        <begin position="88"/>
        <end position="109"/>
    </location>
</feature>
<evidence type="ECO:0000256" key="5">
    <source>
        <dbReference type="SAM" id="Phobius"/>
    </source>
</evidence>
<dbReference type="PANTHER" id="PTHR42770:SF8">
    <property type="entry name" value="PUTRESCINE IMPORTER PUUP"/>
    <property type="match status" value="1"/>
</dbReference>
<feature type="transmembrane region" description="Helical" evidence="5">
    <location>
        <begin position="7"/>
        <end position="26"/>
    </location>
</feature>
<dbReference type="Gene3D" id="1.20.1740.10">
    <property type="entry name" value="Amino acid/polyamine transporter I"/>
    <property type="match status" value="1"/>
</dbReference>
<dbReference type="Pfam" id="PF00324">
    <property type="entry name" value="AA_permease"/>
    <property type="match status" value="1"/>
</dbReference>
<keyword evidence="2 5" id="KW-0812">Transmembrane</keyword>
<feature type="transmembrane region" description="Helical" evidence="5">
    <location>
        <begin position="121"/>
        <end position="138"/>
    </location>
</feature>
<feature type="transmembrane region" description="Helical" evidence="5">
    <location>
        <begin position="229"/>
        <end position="252"/>
    </location>
</feature>
<dbReference type="AlphaFoldDB" id="A0A251ZT72"/>
<evidence type="ECO:0000259" key="6">
    <source>
        <dbReference type="Pfam" id="PF00324"/>
    </source>
</evidence>
<evidence type="ECO:0000313" key="8">
    <source>
        <dbReference type="Proteomes" id="UP000194946"/>
    </source>
</evidence>
<sequence length="455" mass="50416">MDQLKKTVKLLSLWQVVIIGVAYLTPMTVFDTFGIVSERTNGRVPLAYLLTLVAILLTAMSYSRLAATFPESGSAFTYTGKICGKESGFIVGWATLQDYMLLPMINALLSGAYLSALFPDIPKWILIAVYVAIVTYINSRNVSLLANMNFIFVGVPLILTVYFIYLVIHIKLGGGYAALLNTKPLFNGDNSLGPLVGGAAVLCFSFLGFDAVSTLASETKDSKKTIPQAIMITVLAGGIIFFISAWFIQLYYPTNELLKNYKDSSSPEIAFYVGGAIFEKFFMIAMLVNTFASALASHASAARLLYIMGIARFIPGQIFRYVHPKYHSPYFCVLLVGFLSLAAIFCNLDTAVSFVNFGAMIAFSAVNICILVMFVYYKKQIKTPKEIILNIVFPVLGLITVAHMWLNLQADSFICGLSWTFLGLLYLLYLKKYQKSLFVKDEQTFLQKEEDALTL</sequence>
<dbReference type="GO" id="GO:0016020">
    <property type="term" value="C:membrane"/>
    <property type="evidence" value="ECO:0007669"/>
    <property type="project" value="UniProtKB-SubCell"/>
</dbReference>
<dbReference type="Proteomes" id="UP000194946">
    <property type="component" value="Unassembled WGS sequence"/>
</dbReference>
<keyword evidence="4 5" id="KW-0472">Membrane</keyword>
<keyword evidence="8" id="KW-1185">Reference proteome</keyword>
<feature type="transmembrane region" description="Helical" evidence="5">
    <location>
        <begin position="150"/>
        <end position="172"/>
    </location>
</feature>
<feature type="transmembrane region" description="Helical" evidence="5">
    <location>
        <begin position="351"/>
        <end position="375"/>
    </location>
</feature>
<feature type="domain" description="Amino acid permease/ SLC12A" evidence="6">
    <location>
        <begin position="16"/>
        <end position="401"/>
    </location>
</feature>
<name>A0A251ZT72_9PROT</name>
<reference evidence="8" key="1">
    <citation type="submission" date="2014-06" db="EMBL/GenBank/DDBJ databases">
        <authorList>
            <person name="Winans N.J."/>
            <person name="Newell P.D."/>
            <person name="Douglas A.E."/>
        </authorList>
    </citation>
    <scope>NUCLEOTIDE SEQUENCE [LARGE SCALE GENOMIC DNA]</scope>
    <source>
        <strain evidence="8">DmL_052</strain>
    </source>
</reference>
<evidence type="ECO:0000256" key="4">
    <source>
        <dbReference type="ARBA" id="ARBA00023136"/>
    </source>
</evidence>
<dbReference type="RefSeq" id="WP_086632560.1">
    <property type="nucleotide sequence ID" value="NZ_JOPB01000011.1"/>
</dbReference>
<dbReference type="GO" id="GO:0055085">
    <property type="term" value="P:transmembrane transport"/>
    <property type="evidence" value="ECO:0007669"/>
    <property type="project" value="InterPro"/>
</dbReference>
<proteinExistence type="predicted"/>
<comment type="subcellular location">
    <subcellularLocation>
        <location evidence="1">Membrane</location>
        <topology evidence="1">Multi-pass membrane protein</topology>
    </subcellularLocation>
</comment>
<gene>
    <name evidence="7" type="ORF">HK18_00345</name>
</gene>
<feature type="transmembrane region" description="Helical" evidence="5">
    <location>
        <begin position="192"/>
        <end position="217"/>
    </location>
</feature>
<accession>A0A251ZT72</accession>
<organism evidence="7 8">
    <name type="scientific">Commensalibacter intestini</name>
    <dbReference type="NCBI Taxonomy" id="479936"/>
    <lineage>
        <taxon>Bacteria</taxon>
        <taxon>Pseudomonadati</taxon>
        <taxon>Pseudomonadota</taxon>
        <taxon>Alphaproteobacteria</taxon>
        <taxon>Acetobacterales</taxon>
        <taxon>Acetobacteraceae</taxon>
    </lineage>
</organism>
<comment type="caution">
    <text evidence="7">The sequence shown here is derived from an EMBL/GenBank/DDBJ whole genome shotgun (WGS) entry which is preliminary data.</text>
</comment>
<keyword evidence="3 5" id="KW-1133">Transmembrane helix</keyword>
<feature type="transmembrane region" description="Helical" evidence="5">
    <location>
        <begin position="327"/>
        <end position="345"/>
    </location>
</feature>
<dbReference type="InterPro" id="IPR004841">
    <property type="entry name" value="AA-permease/SLC12A_dom"/>
</dbReference>
<feature type="transmembrane region" description="Helical" evidence="5">
    <location>
        <begin position="412"/>
        <end position="430"/>
    </location>
</feature>
<dbReference type="EMBL" id="JOPB01000011">
    <property type="protein sequence ID" value="OUI77851.1"/>
    <property type="molecule type" value="Genomic_DNA"/>
</dbReference>
<dbReference type="PANTHER" id="PTHR42770">
    <property type="entry name" value="AMINO ACID TRANSPORTER-RELATED"/>
    <property type="match status" value="1"/>
</dbReference>
<feature type="transmembrane region" description="Helical" evidence="5">
    <location>
        <begin position="46"/>
        <end position="67"/>
    </location>
</feature>
<evidence type="ECO:0000256" key="3">
    <source>
        <dbReference type="ARBA" id="ARBA00022989"/>
    </source>
</evidence>